<dbReference type="GO" id="GO:0006935">
    <property type="term" value="P:chemotaxis"/>
    <property type="evidence" value="ECO:0007669"/>
    <property type="project" value="UniProtKB-ARBA"/>
</dbReference>
<evidence type="ECO:0000256" key="5">
    <source>
        <dbReference type="SAM" id="Phobius"/>
    </source>
</evidence>
<dbReference type="Pfam" id="PF00015">
    <property type="entry name" value="MCPsignal"/>
    <property type="match status" value="1"/>
</dbReference>
<dbReference type="EMBL" id="QFWT01000004">
    <property type="protein sequence ID" value="PWI33791.1"/>
    <property type="molecule type" value="Genomic_DNA"/>
</dbReference>
<dbReference type="PANTHER" id="PTHR32089">
    <property type="entry name" value="METHYL-ACCEPTING CHEMOTAXIS PROTEIN MCPB"/>
    <property type="match status" value="1"/>
</dbReference>
<evidence type="ECO:0000256" key="2">
    <source>
        <dbReference type="ARBA" id="ARBA00023224"/>
    </source>
</evidence>
<dbReference type="GO" id="GO:0005886">
    <property type="term" value="C:plasma membrane"/>
    <property type="evidence" value="ECO:0007669"/>
    <property type="project" value="UniProtKB-SubCell"/>
</dbReference>
<dbReference type="GO" id="GO:0007165">
    <property type="term" value="P:signal transduction"/>
    <property type="evidence" value="ECO:0007669"/>
    <property type="project" value="UniProtKB-KW"/>
</dbReference>
<comment type="caution">
    <text evidence="7">The sequence shown here is derived from an EMBL/GenBank/DDBJ whole genome shotgun (WGS) entry which is preliminary data.</text>
</comment>
<dbReference type="Gene3D" id="3.30.450.20">
    <property type="entry name" value="PAS domain"/>
    <property type="match status" value="1"/>
</dbReference>
<dbReference type="AlphaFoldDB" id="A0A2U3BAH6"/>
<dbReference type="Gene3D" id="1.10.287.950">
    <property type="entry name" value="Methyl-accepting chemotaxis protein"/>
    <property type="match status" value="1"/>
</dbReference>
<feature type="transmembrane region" description="Helical" evidence="5">
    <location>
        <begin position="6"/>
        <end position="28"/>
    </location>
</feature>
<dbReference type="SUPFAM" id="SSF103190">
    <property type="entry name" value="Sensory domain-like"/>
    <property type="match status" value="1"/>
</dbReference>
<reference evidence="7 8" key="1">
    <citation type="submission" date="2018-05" db="EMBL/GenBank/DDBJ databases">
        <title>Vibrio limimaris sp. nov., isolated from marine sediment.</title>
        <authorList>
            <person name="Li C.-M."/>
        </authorList>
    </citation>
    <scope>NUCLEOTIDE SEQUENCE [LARGE SCALE GENOMIC DNA]</scope>
    <source>
        <strain evidence="7 8">E4404</strain>
    </source>
</reference>
<keyword evidence="8" id="KW-1185">Reference proteome</keyword>
<feature type="transmembrane region" description="Helical" evidence="5">
    <location>
        <begin position="271"/>
        <end position="293"/>
    </location>
</feature>
<comment type="subcellular location">
    <subcellularLocation>
        <location evidence="1">Cell inner membrane</location>
    </subcellularLocation>
</comment>
<gene>
    <name evidence="7" type="ORF">DI392_09825</name>
</gene>
<keyword evidence="5" id="KW-0472">Membrane</keyword>
<dbReference type="InterPro" id="IPR029151">
    <property type="entry name" value="Sensor-like_sf"/>
</dbReference>
<dbReference type="FunFam" id="1.10.287.950:FF:000001">
    <property type="entry name" value="Methyl-accepting chemotaxis sensory transducer"/>
    <property type="match status" value="1"/>
</dbReference>
<dbReference type="SUPFAM" id="SSF58104">
    <property type="entry name" value="Methyl-accepting chemotaxis protein (MCP) signaling domain"/>
    <property type="match status" value="1"/>
</dbReference>
<evidence type="ECO:0000259" key="6">
    <source>
        <dbReference type="PROSITE" id="PS50111"/>
    </source>
</evidence>
<evidence type="ECO:0000313" key="7">
    <source>
        <dbReference type="EMBL" id="PWI33791.1"/>
    </source>
</evidence>
<dbReference type="Proteomes" id="UP000245362">
    <property type="component" value="Unassembled WGS sequence"/>
</dbReference>
<evidence type="ECO:0000256" key="4">
    <source>
        <dbReference type="PROSITE-ProRule" id="PRU00284"/>
    </source>
</evidence>
<dbReference type="SMART" id="SM00283">
    <property type="entry name" value="MA"/>
    <property type="match status" value="1"/>
</dbReference>
<feature type="domain" description="Methyl-accepting transducer" evidence="6">
    <location>
        <begin position="354"/>
        <end position="590"/>
    </location>
</feature>
<name>A0A2U3BAH6_9VIBR</name>
<evidence type="ECO:0000256" key="3">
    <source>
        <dbReference type="ARBA" id="ARBA00029447"/>
    </source>
</evidence>
<dbReference type="CDD" id="cd11386">
    <property type="entry name" value="MCP_signal"/>
    <property type="match status" value="1"/>
</dbReference>
<keyword evidence="5" id="KW-0812">Transmembrane</keyword>
<dbReference type="PROSITE" id="PS50111">
    <property type="entry name" value="CHEMOTAXIS_TRANSDUC_2"/>
    <property type="match status" value="1"/>
</dbReference>
<comment type="similarity">
    <text evidence="3">Belongs to the methyl-accepting chemotaxis (MCP) protein family.</text>
</comment>
<dbReference type="RefSeq" id="WP_109319771.1">
    <property type="nucleotide sequence ID" value="NZ_QFWT01000004.1"/>
</dbReference>
<dbReference type="InterPro" id="IPR004089">
    <property type="entry name" value="MCPsignal_dom"/>
</dbReference>
<sequence length="626" mass="68741">MNKFKLQIISALSTVIILIVLTIVSLSYHSFKSESVALTKEILREKNQTVKADLYGRLHHYQNILSSIKASDADIHGDTLSAGLISRLQALVDIQSNASDGVYLLNKNGTLYNAQGERLDTNAKSQNLSYYDALFNQGKTFFVSEIHRSLASGSSVVSVAYRINPDLAVLSDIHAEAIFSDILKRKDILLYSADGTLLIGQYPELIGKNIYNYRPMYRQFNQNNPELSYSAEVDGEQTDFTAFWGELEISGWQYISYVKDSIIEKDANEQLFDSFIIGVVSLIASIIFLLFILKKLVLTPVGGAPDDIASLMETMAKGDLRKDLERTGEETGIYLSLLNLSSQLRTLIQNSHNISQNVSSAAQELNVVMSDTLQNVQYEQSQVEQIATAINELSVTSQEVSDKAALAEEETRKSQHNVDNGKVTLDNNIALTNEIRDSFADTAKLIEDLRQFAVEIGSVTEVINTISEQTNLLALNAAIEAARAGEAGRGFAVVADEVRGLASKTQQSTVSIQDIISKLQEQSEKVNSNMAQNVELIQESVIQAGNIQSSFEEISAAVVAISEINTLVATASQQQFSVTEEISKNTTQASDLVQQNASAVNQTLQASSELAQLAETQEEELSFFKV</sequence>
<evidence type="ECO:0000313" key="8">
    <source>
        <dbReference type="Proteomes" id="UP000245362"/>
    </source>
</evidence>
<proteinExistence type="inferred from homology"/>
<accession>A0A2U3BAH6</accession>
<dbReference type="OrthoDB" id="5867045at2"/>
<keyword evidence="5" id="KW-1133">Transmembrane helix</keyword>
<dbReference type="PANTHER" id="PTHR32089:SF33">
    <property type="entry name" value="TOXIN COREGULATED PILUS BIOSYNTHESIS PROTEIN I"/>
    <property type="match status" value="1"/>
</dbReference>
<protein>
    <submittedName>
        <fullName evidence="7">Methyl-accepting chemotaxis protein</fullName>
    </submittedName>
</protein>
<keyword evidence="2 4" id="KW-0807">Transducer</keyword>
<evidence type="ECO:0000256" key="1">
    <source>
        <dbReference type="ARBA" id="ARBA00004533"/>
    </source>
</evidence>
<organism evidence="7 8">
    <name type="scientific">Vibrio albus</name>
    <dbReference type="NCBI Taxonomy" id="2200953"/>
    <lineage>
        <taxon>Bacteria</taxon>
        <taxon>Pseudomonadati</taxon>
        <taxon>Pseudomonadota</taxon>
        <taxon>Gammaproteobacteria</taxon>
        <taxon>Vibrionales</taxon>
        <taxon>Vibrionaceae</taxon>
        <taxon>Vibrio</taxon>
    </lineage>
</organism>